<dbReference type="RefSeq" id="WP_094985473.1">
    <property type="nucleotide sequence ID" value="NZ_NHNI01000002.1"/>
</dbReference>
<dbReference type="AlphaFoldDB" id="A0A266Q4V1"/>
<sequence>MSVEEYNENLGKAFEPNLSNAEAKQLLNWWLQYKSKANKNPSGIPPRAEEAIRHLQARVNNSAGSNMFSLITKHPIVSTFIGGLLVLIAWSFIAKYFGS</sequence>
<feature type="transmembrane region" description="Helical" evidence="1">
    <location>
        <begin position="76"/>
        <end position="97"/>
    </location>
</feature>
<name>A0A266Q4V1_9GAMM</name>
<keyword evidence="3" id="KW-1185">Reference proteome</keyword>
<keyword evidence="1" id="KW-0812">Transmembrane</keyword>
<organism evidence="2 3">
    <name type="scientific">Cellvibrio mixtus</name>
    <dbReference type="NCBI Taxonomy" id="39650"/>
    <lineage>
        <taxon>Bacteria</taxon>
        <taxon>Pseudomonadati</taxon>
        <taxon>Pseudomonadota</taxon>
        <taxon>Gammaproteobacteria</taxon>
        <taxon>Cellvibrionales</taxon>
        <taxon>Cellvibrionaceae</taxon>
        <taxon>Cellvibrio</taxon>
    </lineage>
</organism>
<keyword evidence="1" id="KW-0472">Membrane</keyword>
<keyword evidence="1" id="KW-1133">Transmembrane helix</keyword>
<dbReference type="Proteomes" id="UP000216101">
    <property type="component" value="Unassembled WGS sequence"/>
</dbReference>
<evidence type="ECO:0000313" key="3">
    <source>
        <dbReference type="Proteomes" id="UP000216101"/>
    </source>
</evidence>
<evidence type="ECO:0000256" key="1">
    <source>
        <dbReference type="SAM" id="Phobius"/>
    </source>
</evidence>
<protein>
    <submittedName>
        <fullName evidence="2">Uncharacterized protein</fullName>
    </submittedName>
</protein>
<evidence type="ECO:0000313" key="2">
    <source>
        <dbReference type="EMBL" id="OZY84389.1"/>
    </source>
</evidence>
<comment type="caution">
    <text evidence="2">The sequence shown here is derived from an EMBL/GenBank/DDBJ whole genome shotgun (WGS) entry which is preliminary data.</text>
</comment>
<reference evidence="3" key="1">
    <citation type="submission" date="2017-05" db="EMBL/GenBank/DDBJ databases">
        <authorList>
            <person name="Barney B.M."/>
        </authorList>
    </citation>
    <scope>NUCLEOTIDE SEQUENCE [LARGE SCALE GENOMIC DNA]</scope>
    <source>
        <strain evidence="3">PSBB022</strain>
    </source>
</reference>
<dbReference type="EMBL" id="NHNI01000002">
    <property type="protein sequence ID" value="OZY84389.1"/>
    <property type="molecule type" value="Genomic_DNA"/>
</dbReference>
<accession>A0A266Q4V1</accession>
<gene>
    <name evidence="2" type="ORF">CBP51_14355</name>
</gene>
<proteinExistence type="predicted"/>